<reference evidence="1 2" key="1">
    <citation type="journal article" date="2015" name="Infect. Genet. Evol.">
        <title>Genomic sequences of six botulinum neurotoxin-producing strains representing three clostridial species illustrate the mobility and diversity of botulinum neurotoxin genes.</title>
        <authorList>
            <person name="Smith T.J."/>
            <person name="Hill K.K."/>
            <person name="Xie G."/>
            <person name="Foley B.T."/>
            <person name="Williamson C.H."/>
            <person name="Foster J.T."/>
            <person name="Johnson S.L."/>
            <person name="Chertkov O."/>
            <person name="Teshima H."/>
            <person name="Gibbons H.S."/>
            <person name="Johnsky L.A."/>
            <person name="Karavis M.A."/>
            <person name="Smith L.A."/>
        </authorList>
    </citation>
    <scope>NUCLEOTIDE SEQUENCE [LARGE SCALE GENOMIC DNA]</scope>
    <source>
        <strain evidence="1">Sullivan</strain>
        <plasmid evidence="2">Plasmid pCBJ</plasmid>
    </source>
</reference>
<geneLocation type="plasmid" evidence="1 2">
    <name>pCBJ</name>
</geneLocation>
<gene>
    <name evidence="1" type="ORF">U729_3217</name>
</gene>
<evidence type="ECO:0000313" key="1">
    <source>
        <dbReference type="EMBL" id="AIY85252.1"/>
    </source>
</evidence>
<organism evidence="1 2">
    <name type="scientific">Clostridium baratii str. Sullivan</name>
    <dbReference type="NCBI Taxonomy" id="1415775"/>
    <lineage>
        <taxon>Bacteria</taxon>
        <taxon>Bacillati</taxon>
        <taxon>Bacillota</taxon>
        <taxon>Clostridia</taxon>
        <taxon>Eubacteriales</taxon>
        <taxon>Clostridiaceae</taxon>
        <taxon>Clostridium</taxon>
    </lineage>
</organism>
<dbReference type="KEGG" id="cbv:U729_3217"/>
<sequence>MYLRKIKNVKTDEKLLSILEDVGGVFSVAYYLNKLKIYHNFKDKPEEIKKREDDFLFAWDYENGEKLANSLKSFEAFLNENYGLNDCEDVDKRNKLKKDAEKEYKALKLIYDNIENGNYDNINFEEVKYWRKHSDLHGYMESNVLFPKGLESCDTVILDKQFFETLLEKVKKDMPHHLNYAKFEEELTNEFKKDNKIIEKDIGPFVTKEFIGSSENEYNDRLNELEEKYNKENNVVLNIPKATGFFWGESLIEDWESTIETCIKVLNEVDFDKDIVYYYASW</sequence>
<keyword evidence="2" id="KW-1185">Reference proteome</keyword>
<dbReference type="Proteomes" id="UP000030635">
    <property type="component" value="Plasmid pCBJ"/>
</dbReference>
<accession>A0A0A7G089</accession>
<evidence type="ECO:0000313" key="2">
    <source>
        <dbReference type="Proteomes" id="UP000030635"/>
    </source>
</evidence>
<protein>
    <submittedName>
        <fullName evidence="1">Uncharacterized protein</fullName>
    </submittedName>
</protein>
<proteinExistence type="predicted"/>
<keyword evidence="1" id="KW-0614">Plasmid</keyword>
<name>A0A0A7G089_9CLOT</name>
<dbReference type="AlphaFoldDB" id="A0A0A7G089"/>
<dbReference type="EMBL" id="CP006906">
    <property type="protein sequence ID" value="AIY85252.1"/>
    <property type="molecule type" value="Genomic_DNA"/>
</dbReference>
<dbReference type="HOGENOM" id="CLU_985897_0_0_9"/>